<dbReference type="EMBL" id="RDQH01000330">
    <property type="protein sequence ID" value="RXI01088.1"/>
    <property type="molecule type" value="Genomic_DNA"/>
</dbReference>
<reference evidence="1 2" key="1">
    <citation type="submission" date="2018-10" db="EMBL/GenBank/DDBJ databases">
        <title>A high-quality apple genome assembly.</title>
        <authorList>
            <person name="Hu J."/>
        </authorList>
    </citation>
    <scope>NUCLEOTIDE SEQUENCE [LARGE SCALE GENOMIC DNA]</scope>
    <source>
        <strain evidence="2">cv. HFTH1</strain>
        <tissue evidence="1">Young leaf</tissue>
    </source>
</reference>
<comment type="caution">
    <text evidence="1">The sequence shown here is derived from an EMBL/GenBank/DDBJ whole genome shotgun (WGS) entry which is preliminary data.</text>
</comment>
<dbReference type="AlphaFoldDB" id="A0A498K1A6"/>
<gene>
    <name evidence="1" type="ORF">DVH24_001322</name>
</gene>
<organism evidence="1 2">
    <name type="scientific">Malus domestica</name>
    <name type="common">Apple</name>
    <name type="synonym">Pyrus malus</name>
    <dbReference type="NCBI Taxonomy" id="3750"/>
    <lineage>
        <taxon>Eukaryota</taxon>
        <taxon>Viridiplantae</taxon>
        <taxon>Streptophyta</taxon>
        <taxon>Embryophyta</taxon>
        <taxon>Tracheophyta</taxon>
        <taxon>Spermatophyta</taxon>
        <taxon>Magnoliopsida</taxon>
        <taxon>eudicotyledons</taxon>
        <taxon>Gunneridae</taxon>
        <taxon>Pentapetalae</taxon>
        <taxon>rosids</taxon>
        <taxon>fabids</taxon>
        <taxon>Rosales</taxon>
        <taxon>Rosaceae</taxon>
        <taxon>Amygdaloideae</taxon>
        <taxon>Maleae</taxon>
        <taxon>Malus</taxon>
    </lineage>
</organism>
<name>A0A498K1A6_MALDO</name>
<proteinExistence type="predicted"/>
<keyword evidence="2" id="KW-1185">Reference proteome</keyword>
<evidence type="ECO:0000313" key="2">
    <source>
        <dbReference type="Proteomes" id="UP000290289"/>
    </source>
</evidence>
<evidence type="ECO:0000313" key="1">
    <source>
        <dbReference type="EMBL" id="RXI01088.1"/>
    </source>
</evidence>
<protein>
    <submittedName>
        <fullName evidence="1">Uncharacterized protein</fullName>
    </submittedName>
</protein>
<dbReference type="Proteomes" id="UP000290289">
    <property type="component" value="Chromosome 4"/>
</dbReference>
<accession>A0A498K1A6</accession>
<sequence>MLEIPIQNTHKLSNNTLCNEASLPTRLSDKALKDEASDDLCKDGQSLLVKNFLGIAGTEVPESELLQDVHLQRLGSTCQAFFWHNMSSCRHRGAESDLLQGRSKSTRQAFFRDNMSLCKHGGAGK</sequence>